<dbReference type="SUPFAM" id="SSF52540">
    <property type="entry name" value="P-loop containing nucleoside triphosphate hydrolases"/>
    <property type="match status" value="1"/>
</dbReference>
<dbReference type="Gene3D" id="3.40.50.300">
    <property type="entry name" value="P-loop containing nucleotide triphosphate hydrolases"/>
    <property type="match status" value="1"/>
</dbReference>
<dbReference type="InterPro" id="IPR025420">
    <property type="entry name" value="DUF4143"/>
</dbReference>
<comment type="caution">
    <text evidence="2">The sequence shown here is derived from an EMBL/GenBank/DDBJ whole genome shotgun (WGS) entry which is preliminary data.</text>
</comment>
<dbReference type="InterPro" id="IPR041682">
    <property type="entry name" value="AAA_14"/>
</dbReference>
<dbReference type="Proteomes" id="UP000295210">
    <property type="component" value="Unassembled WGS sequence"/>
</dbReference>
<evidence type="ECO:0000313" key="2">
    <source>
        <dbReference type="EMBL" id="TCK72841.1"/>
    </source>
</evidence>
<dbReference type="InterPro" id="IPR027417">
    <property type="entry name" value="P-loop_NTPase"/>
</dbReference>
<name>A0A4V2PV35_9BACT</name>
<dbReference type="InterPro" id="IPR003593">
    <property type="entry name" value="AAA+_ATPase"/>
</dbReference>
<protein>
    <recommendedName>
        <fullName evidence="1">AAA+ ATPase domain-containing protein</fullName>
    </recommendedName>
</protein>
<proteinExistence type="predicted"/>
<keyword evidence="3" id="KW-1185">Reference proteome</keyword>
<dbReference type="Pfam" id="PF13173">
    <property type="entry name" value="AAA_14"/>
    <property type="match status" value="1"/>
</dbReference>
<dbReference type="EMBL" id="SMGK01000003">
    <property type="protein sequence ID" value="TCK72841.1"/>
    <property type="molecule type" value="Genomic_DNA"/>
</dbReference>
<reference evidence="2 3" key="1">
    <citation type="submission" date="2019-03" db="EMBL/GenBank/DDBJ databases">
        <title>Genomic Encyclopedia of Type Strains, Phase IV (KMG-IV): sequencing the most valuable type-strain genomes for metagenomic binning, comparative biology and taxonomic classification.</title>
        <authorList>
            <person name="Goeker M."/>
        </authorList>
    </citation>
    <scope>NUCLEOTIDE SEQUENCE [LARGE SCALE GENOMIC DNA]</scope>
    <source>
        <strain evidence="2 3">DSM 103428</strain>
    </source>
</reference>
<feature type="domain" description="AAA+ ATPase" evidence="1">
    <location>
        <begin position="16"/>
        <end position="129"/>
    </location>
</feature>
<dbReference type="PANTHER" id="PTHR43566:SF2">
    <property type="entry name" value="DUF4143 DOMAIN-CONTAINING PROTEIN"/>
    <property type="match status" value="1"/>
</dbReference>
<dbReference type="PANTHER" id="PTHR43566">
    <property type="entry name" value="CONSERVED PROTEIN"/>
    <property type="match status" value="1"/>
</dbReference>
<accession>A0A4V2PV35</accession>
<evidence type="ECO:0000313" key="3">
    <source>
        <dbReference type="Proteomes" id="UP000295210"/>
    </source>
</evidence>
<dbReference type="CDD" id="cd00009">
    <property type="entry name" value="AAA"/>
    <property type="match status" value="1"/>
</dbReference>
<dbReference type="AlphaFoldDB" id="A0A4V2PV35"/>
<gene>
    <name evidence="2" type="ORF">C7378_2434</name>
</gene>
<evidence type="ECO:0000259" key="1">
    <source>
        <dbReference type="SMART" id="SM00382"/>
    </source>
</evidence>
<organism evidence="2 3">
    <name type="scientific">Acidipila rosea</name>
    <dbReference type="NCBI Taxonomy" id="768535"/>
    <lineage>
        <taxon>Bacteria</taxon>
        <taxon>Pseudomonadati</taxon>
        <taxon>Acidobacteriota</taxon>
        <taxon>Terriglobia</taxon>
        <taxon>Terriglobales</taxon>
        <taxon>Acidobacteriaceae</taxon>
        <taxon>Acidipila</taxon>
    </lineage>
</organism>
<dbReference type="OrthoDB" id="9801684at2"/>
<dbReference type="RefSeq" id="WP_131996788.1">
    <property type="nucleotide sequence ID" value="NZ_SMGK01000003.1"/>
</dbReference>
<dbReference type="Pfam" id="PF13635">
    <property type="entry name" value="DUF4143"/>
    <property type="match status" value="1"/>
</dbReference>
<dbReference type="SMART" id="SM00382">
    <property type="entry name" value="AAA"/>
    <property type="match status" value="1"/>
</dbReference>
<sequence length="396" mass="44323">MIQRAAKTRLLQLLGQFPAVALLGPRQVGKTTLALSLTNEAENSPLYLDLELPSDRAKLADPELYLADYEDRLVILDEIHRLPGIFQTLRSLIDRRKRKGKRTGQFLLLGSASIDLLQQSAETLAGRISYMELTPFLESEVVGFSPNAAQALWVRGGFPDSFLAATETQSFEWRAAFIQTYLERDVPSLGPRVPAETLHRFWQMLGHNQGQMLNAAQLAAGLGISGQTVARYLDIMVDLLLVRRLQPWSSNVGKRLVRSPKVYVRDSGLLHTLLGIRDQETLLGHPVVGSSWEGMLVENILSAVPANTQAWFYRTSVGAEIDLVLETASNQRWAIEMKRSLSDPKPSKGFYIGCADVKANHQVVVYPGQERFKHDAKTEIMPLDTLLKQLVRQEIR</sequence>